<dbReference type="SUPFAM" id="SSF53067">
    <property type="entry name" value="Actin-like ATPase domain"/>
    <property type="match status" value="1"/>
</dbReference>
<keyword evidence="7" id="KW-1185">Reference proteome</keyword>
<dbReference type="Proteomes" id="UP000183994">
    <property type="component" value="Unassembled WGS sequence"/>
</dbReference>
<keyword evidence="3" id="KW-0408">Iron</keyword>
<gene>
    <name evidence="6" type="ORF">SAMN02745216_00807</name>
</gene>
<organism evidence="6 7">
    <name type="scientific">Desulfatibacillum alkenivorans DSM 16219</name>
    <dbReference type="NCBI Taxonomy" id="1121393"/>
    <lineage>
        <taxon>Bacteria</taxon>
        <taxon>Pseudomonadati</taxon>
        <taxon>Thermodesulfobacteriota</taxon>
        <taxon>Desulfobacteria</taxon>
        <taxon>Desulfobacterales</taxon>
        <taxon>Desulfatibacillaceae</taxon>
        <taxon>Desulfatibacillum</taxon>
    </lineage>
</organism>
<dbReference type="InterPro" id="IPR002731">
    <property type="entry name" value="ATPase_BadF"/>
</dbReference>
<dbReference type="Gene3D" id="3.30.420.40">
    <property type="match status" value="2"/>
</dbReference>
<evidence type="ECO:0000256" key="1">
    <source>
        <dbReference type="ARBA" id="ARBA00001966"/>
    </source>
</evidence>
<dbReference type="InterPro" id="IPR008275">
    <property type="entry name" value="CoA_E_activase_dom"/>
</dbReference>
<dbReference type="STRING" id="1121393.SAMN02745216_00807"/>
<protein>
    <submittedName>
        <fullName evidence="6">CoA-substrate-specific enzyme activase, putative</fullName>
    </submittedName>
</protein>
<dbReference type="PANTHER" id="PTHR32329:SF2">
    <property type="entry name" value="BIFUNCTIONAL PROTEIN [INCLUDES 2-HYDROXYACYL-COA DEHYDRATASE (N-TER) AND ITS ACTIVATOR DOMAIN (C_TERM)"/>
    <property type="match status" value="1"/>
</dbReference>
<evidence type="ECO:0000256" key="2">
    <source>
        <dbReference type="ARBA" id="ARBA00022723"/>
    </source>
</evidence>
<dbReference type="GO" id="GO:0051536">
    <property type="term" value="F:iron-sulfur cluster binding"/>
    <property type="evidence" value="ECO:0007669"/>
    <property type="project" value="UniProtKB-KW"/>
</dbReference>
<dbReference type="EMBL" id="FQZU01000003">
    <property type="protein sequence ID" value="SHI96395.1"/>
    <property type="molecule type" value="Genomic_DNA"/>
</dbReference>
<dbReference type="AlphaFoldDB" id="A0A1M6FFF1"/>
<reference evidence="7" key="1">
    <citation type="submission" date="2016-11" db="EMBL/GenBank/DDBJ databases">
        <authorList>
            <person name="Varghese N."/>
            <person name="Submissions S."/>
        </authorList>
    </citation>
    <scope>NUCLEOTIDE SEQUENCE [LARGE SCALE GENOMIC DNA]</scope>
    <source>
        <strain evidence="7">DSM 16219</strain>
    </source>
</reference>
<name>A0A1M6FFF1_9BACT</name>
<evidence type="ECO:0000313" key="7">
    <source>
        <dbReference type="Proteomes" id="UP000183994"/>
    </source>
</evidence>
<dbReference type="RefSeq" id="WP_073473123.1">
    <property type="nucleotide sequence ID" value="NZ_FQZU01000003.1"/>
</dbReference>
<dbReference type="NCBIfam" id="TIGR00241">
    <property type="entry name" value="CoA_E_activ"/>
    <property type="match status" value="1"/>
</dbReference>
<dbReference type="InterPro" id="IPR051805">
    <property type="entry name" value="Dehydratase_Activator_Redct"/>
</dbReference>
<sequence>MIVAGCDVGSLTAEAVILKDSQVLTSKIMGVRATAEKSAVCVMDLALAQAGLKYSDIDACYSTGYGRQAIPFSQKNISEISCHGMGAYWADNSIRTIVDIGGQDCKVISIDENGLVQEFIMNDKCAAGTGRCLEVLAKALDVELHELGPLSQKARKPINLTNKCSIFMELEVMQHVYKKRKARDIAAGINNAVAKRVASLSKSVPLKPNFAITGGVSKNVGVVSRMEKLLDVKFTPLTVDPQIIGALGAAIFAQKENGNHD</sequence>
<evidence type="ECO:0000313" key="6">
    <source>
        <dbReference type="EMBL" id="SHI96395.1"/>
    </source>
</evidence>
<dbReference type="OrthoDB" id="9177882at2"/>
<evidence type="ECO:0000259" key="5">
    <source>
        <dbReference type="Pfam" id="PF01869"/>
    </source>
</evidence>
<feature type="domain" description="ATPase BadF/BadG/BcrA/BcrD type" evidence="5">
    <location>
        <begin position="5"/>
        <end position="253"/>
    </location>
</feature>
<dbReference type="GO" id="GO:0046872">
    <property type="term" value="F:metal ion binding"/>
    <property type="evidence" value="ECO:0007669"/>
    <property type="project" value="UniProtKB-KW"/>
</dbReference>
<dbReference type="Pfam" id="PF01869">
    <property type="entry name" value="BcrAD_BadFG"/>
    <property type="match status" value="1"/>
</dbReference>
<dbReference type="PANTHER" id="PTHR32329">
    <property type="entry name" value="BIFUNCTIONAL PROTEIN [INCLUDES 2-HYDROXYACYL-COA DEHYDRATASE (N-TER) AND ITS ACTIVATOR DOMAIN (C_TERM)-RELATED"/>
    <property type="match status" value="1"/>
</dbReference>
<accession>A0A1M6FFF1</accession>
<proteinExistence type="predicted"/>
<keyword evidence="4" id="KW-0411">Iron-sulfur</keyword>
<dbReference type="InterPro" id="IPR043129">
    <property type="entry name" value="ATPase_NBD"/>
</dbReference>
<keyword evidence="2" id="KW-0479">Metal-binding</keyword>
<evidence type="ECO:0000256" key="4">
    <source>
        <dbReference type="ARBA" id="ARBA00023014"/>
    </source>
</evidence>
<dbReference type="CDD" id="cd24036">
    <property type="entry name" value="ASKHA_NBD_BcrAD_BadFG_HgdC_HadI"/>
    <property type="match status" value="1"/>
</dbReference>
<comment type="cofactor">
    <cofactor evidence="1">
        <name>[4Fe-4S] cluster</name>
        <dbReference type="ChEBI" id="CHEBI:49883"/>
    </cofactor>
</comment>
<evidence type="ECO:0000256" key="3">
    <source>
        <dbReference type="ARBA" id="ARBA00023004"/>
    </source>
</evidence>